<evidence type="ECO:0000259" key="9">
    <source>
        <dbReference type="Pfam" id="PF01794"/>
    </source>
</evidence>
<dbReference type="PANTHER" id="PTHR36964:SF1">
    <property type="entry name" value="PROTEIN-METHIONINE-SULFOXIDE REDUCTASE HEME-BINDING SUBUNIT MSRQ"/>
    <property type="match status" value="1"/>
</dbReference>
<organism evidence="10 11">
    <name type="scientific">Marinagarivorans cellulosilyticus</name>
    <dbReference type="NCBI Taxonomy" id="2721545"/>
    <lineage>
        <taxon>Bacteria</taxon>
        <taxon>Pseudomonadati</taxon>
        <taxon>Pseudomonadota</taxon>
        <taxon>Gammaproteobacteria</taxon>
        <taxon>Cellvibrionales</taxon>
        <taxon>Cellvibrionaceae</taxon>
        <taxon>Marinagarivorans</taxon>
    </lineage>
</organism>
<sequence>MNRLAGHVLGLLPALYLVLLGFFDGLGANPIEWLTRNTGKWALILLLASLAVTPLVKGGGKVGLGAKIIKFKKIMPWRRLLGLYAFFYALLHFSVYLIFDLSFDFSFLWADIQDRPYITVGFLAFVILLALALTSSNYSRRKLGRHWVGLHKSVYVADALVLLHLFWLIKADFYRFWWYAGVYIGLMAFRFLAVKL</sequence>
<dbReference type="InterPro" id="IPR022837">
    <property type="entry name" value="MsrQ-like"/>
</dbReference>
<feature type="domain" description="Ferric oxidoreductase" evidence="9">
    <location>
        <begin position="38"/>
        <end position="157"/>
    </location>
</feature>
<protein>
    <recommendedName>
        <fullName evidence="8">Protein-methionine-sulfoxide reductase heme-binding subunit MsrQ</fullName>
    </recommendedName>
    <alternativeName>
        <fullName evidence="8">Flavocytochrome MsrQ</fullName>
    </alternativeName>
</protein>
<dbReference type="EMBL" id="AP023086">
    <property type="protein sequence ID" value="BCD97083.1"/>
    <property type="molecule type" value="Genomic_DNA"/>
</dbReference>
<keyword evidence="8" id="KW-0288">FMN</keyword>
<reference evidence="10 11" key="1">
    <citation type="journal article" date="2022" name="IScience">
        <title>An ultrasensitive nanofiber-based assay for enzymatic hydrolysis and deep-sea microbial degradation of cellulose.</title>
        <authorList>
            <person name="Tsudome M."/>
            <person name="Tachioka M."/>
            <person name="Miyazaki M."/>
            <person name="Uchimura K."/>
            <person name="Tsuda M."/>
            <person name="Takaki Y."/>
            <person name="Deguchi S."/>
        </authorList>
    </citation>
    <scope>NUCLEOTIDE SEQUENCE [LARGE SCALE GENOMIC DNA]</scope>
    <source>
        <strain evidence="10 11">GE09</strain>
    </source>
</reference>
<comment type="function">
    <text evidence="8">Part of the MsrPQ system that repairs oxidized periplasmic proteins containing methionine sulfoxide residues (Met-O), using respiratory chain electrons. Thus protects these proteins from oxidative-stress damage caused by reactive species of oxygen and chlorine generated by the host defense mechanisms. MsrPQ is essential for the maintenance of envelope integrity under bleach stress, rescuing a wide series of structurally unrelated periplasmic proteins from methionine oxidation. MsrQ provides electrons for reduction to the reductase catalytic subunit MsrP, using the quinone pool of the respiratory chain.</text>
</comment>
<accession>A0AAN2BJK1</accession>
<dbReference type="GO" id="GO:0030091">
    <property type="term" value="P:protein repair"/>
    <property type="evidence" value="ECO:0007669"/>
    <property type="project" value="UniProtKB-UniRule"/>
</dbReference>
<feature type="transmembrane region" description="Helical" evidence="8">
    <location>
        <begin position="80"/>
        <end position="99"/>
    </location>
</feature>
<evidence type="ECO:0000256" key="5">
    <source>
        <dbReference type="ARBA" id="ARBA00022989"/>
    </source>
</evidence>
<dbReference type="RefSeq" id="WP_236986557.1">
    <property type="nucleotide sequence ID" value="NZ_AP023086.1"/>
</dbReference>
<evidence type="ECO:0000313" key="10">
    <source>
        <dbReference type="EMBL" id="BCD97083.1"/>
    </source>
</evidence>
<dbReference type="InterPro" id="IPR013130">
    <property type="entry name" value="Fe3_Rdtase_TM_dom"/>
</dbReference>
<dbReference type="Proteomes" id="UP001320119">
    <property type="component" value="Chromosome"/>
</dbReference>
<keyword evidence="8" id="KW-1003">Cell membrane</keyword>
<dbReference type="GO" id="GO:0016679">
    <property type="term" value="F:oxidoreductase activity, acting on diphenols and related substances as donors"/>
    <property type="evidence" value="ECO:0007669"/>
    <property type="project" value="TreeGrafter"/>
</dbReference>
<comment type="subcellular location">
    <subcellularLocation>
        <location evidence="8">Cell membrane</location>
        <topology evidence="8">Multi-pass membrane protein</topology>
    </subcellularLocation>
    <subcellularLocation>
        <location evidence="1">Membrane</location>
        <topology evidence="1">Multi-pass membrane protein</topology>
    </subcellularLocation>
</comment>
<keyword evidence="8" id="KW-0285">Flavoprotein</keyword>
<keyword evidence="3 8" id="KW-0349">Heme</keyword>
<evidence type="ECO:0000256" key="1">
    <source>
        <dbReference type="ARBA" id="ARBA00004141"/>
    </source>
</evidence>
<comment type="similarity">
    <text evidence="8">Belongs to the MsrQ family.</text>
</comment>
<dbReference type="PANTHER" id="PTHR36964">
    <property type="entry name" value="PROTEIN-METHIONINE-SULFOXIDE REDUCTASE HEME-BINDING SUBUNIT MSRQ"/>
    <property type="match status" value="1"/>
</dbReference>
<proteinExistence type="inferred from homology"/>
<keyword evidence="4 8" id="KW-0812">Transmembrane</keyword>
<evidence type="ECO:0000313" key="11">
    <source>
        <dbReference type="Proteomes" id="UP001320119"/>
    </source>
</evidence>
<feature type="transmembrane region" description="Helical" evidence="8">
    <location>
        <begin position="150"/>
        <end position="170"/>
    </location>
</feature>
<comment type="cofactor">
    <cofactor evidence="8">
        <name>FMN</name>
        <dbReference type="ChEBI" id="CHEBI:58210"/>
    </cofactor>
    <text evidence="8">Binds 1 FMN per subunit.</text>
</comment>
<dbReference type="GO" id="GO:0009055">
    <property type="term" value="F:electron transfer activity"/>
    <property type="evidence" value="ECO:0007669"/>
    <property type="project" value="UniProtKB-UniRule"/>
</dbReference>
<evidence type="ECO:0000256" key="8">
    <source>
        <dbReference type="HAMAP-Rule" id="MF_01207"/>
    </source>
</evidence>
<dbReference type="Pfam" id="PF01794">
    <property type="entry name" value="Ferric_reduct"/>
    <property type="match status" value="1"/>
</dbReference>
<name>A0AAN2BJK1_9GAMM</name>
<dbReference type="GO" id="GO:0046872">
    <property type="term" value="F:metal ion binding"/>
    <property type="evidence" value="ECO:0007669"/>
    <property type="project" value="UniProtKB-KW"/>
</dbReference>
<keyword evidence="6 8" id="KW-0408">Iron</keyword>
<feature type="transmembrane region" description="Helical" evidence="8">
    <location>
        <begin position="119"/>
        <end position="138"/>
    </location>
</feature>
<keyword evidence="11" id="KW-1185">Reference proteome</keyword>
<dbReference type="GO" id="GO:0020037">
    <property type="term" value="F:heme binding"/>
    <property type="evidence" value="ECO:0007669"/>
    <property type="project" value="UniProtKB-UniRule"/>
</dbReference>
<evidence type="ECO:0000256" key="4">
    <source>
        <dbReference type="ARBA" id="ARBA00022692"/>
    </source>
</evidence>
<evidence type="ECO:0000256" key="2">
    <source>
        <dbReference type="ARBA" id="ARBA00022448"/>
    </source>
</evidence>
<comment type="caution">
    <text evidence="8">Lacks conserved residue(s) required for the propagation of feature annotation.</text>
</comment>
<feature type="transmembrane region" description="Helical" evidence="8">
    <location>
        <begin position="176"/>
        <end position="193"/>
    </location>
</feature>
<evidence type="ECO:0000256" key="7">
    <source>
        <dbReference type="ARBA" id="ARBA00023136"/>
    </source>
</evidence>
<evidence type="ECO:0000256" key="3">
    <source>
        <dbReference type="ARBA" id="ARBA00022617"/>
    </source>
</evidence>
<keyword evidence="7 8" id="KW-0472">Membrane</keyword>
<dbReference type="GO" id="GO:0005886">
    <property type="term" value="C:plasma membrane"/>
    <property type="evidence" value="ECO:0007669"/>
    <property type="project" value="UniProtKB-SubCell"/>
</dbReference>
<feature type="transmembrane region" description="Helical" evidence="8">
    <location>
        <begin position="38"/>
        <end position="59"/>
    </location>
</feature>
<keyword evidence="5 8" id="KW-1133">Transmembrane helix</keyword>
<comment type="subunit">
    <text evidence="8">Heterodimer of a catalytic subunit (MsrP) and a heme-binding subunit (MsrQ).</text>
</comment>
<gene>
    <name evidence="8" type="primary">msrQ</name>
    <name evidence="10" type="ORF">MARGE09_P1283</name>
</gene>
<evidence type="ECO:0000256" key="6">
    <source>
        <dbReference type="ARBA" id="ARBA00023004"/>
    </source>
</evidence>
<dbReference type="KEGG" id="marq:MARGE09_P1283"/>
<keyword evidence="8" id="KW-0249">Electron transport</keyword>
<keyword evidence="8" id="KW-0479">Metal-binding</keyword>
<keyword evidence="2 8" id="KW-0813">Transport</keyword>
<dbReference type="AlphaFoldDB" id="A0AAN2BJK1"/>
<comment type="cofactor">
    <cofactor evidence="8">
        <name>heme b</name>
        <dbReference type="ChEBI" id="CHEBI:60344"/>
    </cofactor>
    <text evidence="8">Binds 1 heme b (iron(II)-protoporphyrin IX) group per subunit.</text>
</comment>
<dbReference type="HAMAP" id="MF_01207">
    <property type="entry name" value="MsrQ"/>
    <property type="match status" value="1"/>
</dbReference>
<dbReference type="GO" id="GO:0010181">
    <property type="term" value="F:FMN binding"/>
    <property type="evidence" value="ECO:0007669"/>
    <property type="project" value="UniProtKB-UniRule"/>
</dbReference>